<dbReference type="PROSITE" id="PS51257">
    <property type="entry name" value="PROKAR_LIPOPROTEIN"/>
    <property type="match status" value="1"/>
</dbReference>
<evidence type="ECO:0000313" key="4">
    <source>
        <dbReference type="Proteomes" id="UP001140076"/>
    </source>
</evidence>
<keyword evidence="1" id="KW-0472">Membrane</keyword>
<dbReference type="Proteomes" id="UP001140076">
    <property type="component" value="Unassembled WGS sequence"/>
</dbReference>
<feature type="domain" description="Putative Flp pilus-assembly TadG-like N-terminal" evidence="2">
    <location>
        <begin position="12"/>
        <end position="58"/>
    </location>
</feature>
<dbReference type="EMBL" id="JAJAQC010000015">
    <property type="protein sequence ID" value="MDA0564857.1"/>
    <property type="molecule type" value="Genomic_DNA"/>
</dbReference>
<dbReference type="InterPro" id="IPR028087">
    <property type="entry name" value="Tad_N"/>
</dbReference>
<name>A0A9X3NJW9_9ACTN</name>
<evidence type="ECO:0000256" key="1">
    <source>
        <dbReference type="SAM" id="Phobius"/>
    </source>
</evidence>
<dbReference type="AlphaFoldDB" id="A0A9X3NJW9"/>
<keyword evidence="1" id="KW-1133">Transmembrane helix</keyword>
<proteinExistence type="predicted"/>
<keyword evidence="4" id="KW-1185">Reference proteome</keyword>
<dbReference type="Pfam" id="PF13400">
    <property type="entry name" value="Tad"/>
    <property type="match status" value="1"/>
</dbReference>
<protein>
    <submittedName>
        <fullName evidence="3">Pilus assembly protein TadG-related protein</fullName>
    </submittedName>
</protein>
<accession>A0A9X3NJW9</accession>
<evidence type="ECO:0000313" key="3">
    <source>
        <dbReference type="EMBL" id="MDA0564857.1"/>
    </source>
</evidence>
<reference evidence="3" key="1">
    <citation type="submission" date="2021-10" db="EMBL/GenBank/DDBJ databases">
        <title>Streptomonospora sp. nov., isolated from mangrove soil.</title>
        <authorList>
            <person name="Chen X."/>
            <person name="Ge X."/>
            <person name="Liu W."/>
        </authorList>
    </citation>
    <scope>NUCLEOTIDE SEQUENCE</scope>
    <source>
        <strain evidence="3">S1-112</strain>
    </source>
</reference>
<feature type="transmembrane region" description="Helical" evidence="1">
    <location>
        <begin position="12"/>
        <end position="33"/>
    </location>
</feature>
<dbReference type="RefSeq" id="WP_270072129.1">
    <property type="nucleotide sequence ID" value="NZ_JAJAQC010000015.1"/>
</dbReference>
<evidence type="ECO:0000259" key="2">
    <source>
        <dbReference type="Pfam" id="PF13400"/>
    </source>
</evidence>
<gene>
    <name evidence="3" type="ORF">LG943_11055</name>
</gene>
<sequence length="133" mass="13876">MRPPRRQGGDEGRVLVLVVVLATAIGACFGLVVDGGRMLLDKTRATTLAHEAARAGARELDTAHLAQTGRIRLDAGAAREQARAYLKAAGAQGSVHVEGQRVSVVAEVPYTTRVLPLGEGIAQARASADALQN</sequence>
<comment type="caution">
    <text evidence="3">The sequence shown here is derived from an EMBL/GenBank/DDBJ whole genome shotgun (WGS) entry which is preliminary data.</text>
</comment>
<organism evidence="3 4">
    <name type="scientific">Streptomonospora mangrovi</name>
    <dbReference type="NCBI Taxonomy" id="2883123"/>
    <lineage>
        <taxon>Bacteria</taxon>
        <taxon>Bacillati</taxon>
        <taxon>Actinomycetota</taxon>
        <taxon>Actinomycetes</taxon>
        <taxon>Streptosporangiales</taxon>
        <taxon>Nocardiopsidaceae</taxon>
        <taxon>Streptomonospora</taxon>
    </lineage>
</organism>
<keyword evidence="1" id="KW-0812">Transmembrane</keyword>